<reference evidence="2" key="2">
    <citation type="submission" date="2012-03" db="EMBL/GenBank/DDBJ databases">
        <title>The complete genome sequence of the pioneer microbe on fresh volcanic deposit, Leptospirillum ferrooxidans strain C2-3.</title>
        <authorList>
            <person name="Fujimura R."/>
            <person name="Sato Y."/>
            <person name="Nishizawa T."/>
            <person name="Nanba K."/>
            <person name="Oshima K."/>
            <person name="Hattori M."/>
            <person name="Kamijo T."/>
            <person name="Ohta H."/>
        </authorList>
    </citation>
    <scope>NUCLEOTIDE SEQUENCE [LARGE SCALE GENOMIC DNA]</scope>
    <source>
        <strain evidence="2">C2-3</strain>
    </source>
</reference>
<dbReference type="OrthoDB" id="9795789at2"/>
<dbReference type="KEGG" id="lfc:LFE_2234"/>
<evidence type="ECO:0000313" key="1">
    <source>
        <dbReference type="EMBL" id="BAM07907.1"/>
    </source>
</evidence>
<dbReference type="HOGENOM" id="CLU_2717467_0_0_0"/>
<protein>
    <submittedName>
        <fullName evidence="1">Uncharacterized protein</fullName>
    </submittedName>
</protein>
<evidence type="ECO:0000313" key="2">
    <source>
        <dbReference type="Proteomes" id="UP000007382"/>
    </source>
</evidence>
<reference evidence="1 2" key="1">
    <citation type="journal article" date="2012" name="J. Bacteriol.">
        <title>Complete Genome Sequence of Leptospirillum ferrooxidans Strain C2-3, Isolated from a Fresh Volcanic Ash Deposit on the Island of Miyake, Japan.</title>
        <authorList>
            <person name="Fujimura R."/>
            <person name="Sato Y."/>
            <person name="Nishizawa T."/>
            <person name="Oshima K."/>
            <person name="Kim S.-W."/>
            <person name="Hattori M."/>
            <person name="Kamijo T."/>
            <person name="Ohta H."/>
        </authorList>
    </citation>
    <scope>NUCLEOTIDE SEQUENCE [LARGE SCALE GENOMIC DNA]</scope>
    <source>
        <strain evidence="1 2">C2-3</strain>
    </source>
</reference>
<gene>
    <name evidence="1" type="ordered locus">LFE_2234</name>
</gene>
<organism evidence="1 2">
    <name type="scientific">Leptospirillum ferrooxidans (strain C2-3)</name>
    <dbReference type="NCBI Taxonomy" id="1162668"/>
    <lineage>
        <taxon>Bacteria</taxon>
        <taxon>Pseudomonadati</taxon>
        <taxon>Nitrospirota</taxon>
        <taxon>Nitrospiria</taxon>
        <taxon>Nitrospirales</taxon>
        <taxon>Nitrospiraceae</taxon>
        <taxon>Leptospirillum</taxon>
    </lineage>
</organism>
<keyword evidence="2" id="KW-1185">Reference proteome</keyword>
<dbReference type="Proteomes" id="UP000007382">
    <property type="component" value="Chromosome"/>
</dbReference>
<sequence>MLGPIDEWLVTDLNPRLGAGSSISYMVGSDFFGATIQRLMAPDASIGGFFKEFTGQAYVVRQYSDFVTEIQK</sequence>
<name>I0IRK8_LEPFC</name>
<dbReference type="AlphaFoldDB" id="I0IRK8"/>
<dbReference type="EMBL" id="AP012342">
    <property type="protein sequence ID" value="BAM07907.1"/>
    <property type="molecule type" value="Genomic_DNA"/>
</dbReference>
<accession>I0IRK8</accession>
<dbReference type="PATRIC" id="fig|1162668.3.peg.2652"/>
<dbReference type="RefSeq" id="WP_014450390.1">
    <property type="nucleotide sequence ID" value="NC_017094.1"/>
</dbReference>
<proteinExistence type="predicted"/>